<sequence>MVIHHSPVMDPAENESRMKAQAAVANPRMPSRRNACIGSIRFMAAPSLGVGQSGSGEHRDAGGPGDQTAEGADDDGCDDAPQQDAQASLLGAAAAGADLAEQPHGEPYAYRDDEQHQCRAQHHPADVLQFRHPRGVQVRLHAGVVAAGHHGQRRQCIHGSFPFPRAPSQGITPMPLAGTGTLWRLRSAPVAGSDRPDVCGGHPAETNPVALDSDLHLSAIGCGLVLAGTIRTGRVPLQGPHLRLLPLVGDPVVNRLTDDL</sequence>
<reference evidence="2 3" key="1">
    <citation type="submission" date="2024-09" db="EMBL/GenBank/DDBJ databases">
        <authorList>
            <person name="Sun Q."/>
            <person name="Mori K."/>
        </authorList>
    </citation>
    <scope>NUCLEOTIDE SEQUENCE [LARGE SCALE GENOMIC DNA]</scope>
    <source>
        <strain evidence="2 3">CCM 7609</strain>
    </source>
</reference>
<dbReference type="Proteomes" id="UP001589575">
    <property type="component" value="Unassembled WGS sequence"/>
</dbReference>
<feature type="region of interest" description="Disordered" evidence="1">
    <location>
        <begin position="1"/>
        <end position="29"/>
    </location>
</feature>
<protein>
    <submittedName>
        <fullName evidence="2">Uncharacterized protein</fullName>
    </submittedName>
</protein>
<evidence type="ECO:0000256" key="1">
    <source>
        <dbReference type="SAM" id="MobiDB-lite"/>
    </source>
</evidence>
<evidence type="ECO:0000313" key="2">
    <source>
        <dbReference type="EMBL" id="MFB9074435.1"/>
    </source>
</evidence>
<keyword evidence="3" id="KW-1185">Reference proteome</keyword>
<dbReference type="EMBL" id="JBHMFI010000002">
    <property type="protein sequence ID" value="MFB9074435.1"/>
    <property type="molecule type" value="Genomic_DNA"/>
</dbReference>
<gene>
    <name evidence="2" type="ORF">ACFFX0_25890</name>
</gene>
<feature type="region of interest" description="Disordered" evidence="1">
    <location>
        <begin position="48"/>
        <end position="82"/>
    </location>
</feature>
<accession>A0ABV5G661</accession>
<evidence type="ECO:0000313" key="3">
    <source>
        <dbReference type="Proteomes" id="UP001589575"/>
    </source>
</evidence>
<name>A0ABV5G661_9MICC</name>
<comment type="caution">
    <text evidence="2">The sequence shown here is derived from an EMBL/GenBank/DDBJ whole genome shotgun (WGS) entry which is preliminary data.</text>
</comment>
<organism evidence="2 3">
    <name type="scientific">Citricoccus parietis</name>
    <dbReference type="NCBI Taxonomy" id="592307"/>
    <lineage>
        <taxon>Bacteria</taxon>
        <taxon>Bacillati</taxon>
        <taxon>Actinomycetota</taxon>
        <taxon>Actinomycetes</taxon>
        <taxon>Micrococcales</taxon>
        <taxon>Micrococcaceae</taxon>
        <taxon>Citricoccus</taxon>
    </lineage>
</organism>
<proteinExistence type="predicted"/>